<evidence type="ECO:0000313" key="3">
    <source>
        <dbReference type="Proteomes" id="UP001148614"/>
    </source>
</evidence>
<dbReference type="VEuPathDB" id="FungiDB:F4678DRAFT_461670"/>
<protein>
    <submittedName>
        <fullName evidence="2">Uncharacterized protein</fullName>
    </submittedName>
</protein>
<accession>A0A9W8NLF9</accession>
<sequence length="375" mass="40069">MPHPGQDTKRHRRVSFAESEPPSEPPTATNTGANRHPSPHPSPHPSLDPSSTPNLKPAIKTSGHHSRVPPPAPSPPATTAPPPPRPATPDGLAGLFCHTVTNTPQGLVIDGVLQPRGAALHSNPSFPQPQPQPFPGHPGYPPYSNGAAQPPQVNMSTVGAGITPDPNAAHYQPPVPDTTYGPYQYTYVPRSDPQFMMMNGMPPGCYAPGAMPYPQVHPGMATAPIPMMASGCQPPFMQPPQMPPYAPGFQPACMPPMAFGAPATGPAYVATGIGHPTPPITPPGGMPFPGANMGGFEMGKTKNEINAENQYNSVGNQMNEPQSMKPADDDTSRMYWCRELDGAWIARSRFSLDRMGNFRWYVTENGVFYAKMLPE</sequence>
<dbReference type="Proteomes" id="UP001148614">
    <property type="component" value="Unassembled WGS sequence"/>
</dbReference>
<comment type="caution">
    <text evidence="2">The sequence shown here is derived from an EMBL/GenBank/DDBJ whole genome shotgun (WGS) entry which is preliminary data.</text>
</comment>
<dbReference type="EMBL" id="JANPWZ010000162">
    <property type="protein sequence ID" value="KAJ3578856.1"/>
    <property type="molecule type" value="Genomic_DNA"/>
</dbReference>
<feature type="compositionally biased region" description="Pro residues" evidence="1">
    <location>
        <begin position="68"/>
        <end position="87"/>
    </location>
</feature>
<organism evidence="2 3">
    <name type="scientific">Xylaria arbuscula</name>
    <dbReference type="NCBI Taxonomy" id="114810"/>
    <lineage>
        <taxon>Eukaryota</taxon>
        <taxon>Fungi</taxon>
        <taxon>Dikarya</taxon>
        <taxon>Ascomycota</taxon>
        <taxon>Pezizomycotina</taxon>
        <taxon>Sordariomycetes</taxon>
        <taxon>Xylariomycetidae</taxon>
        <taxon>Xylariales</taxon>
        <taxon>Xylariaceae</taxon>
        <taxon>Xylaria</taxon>
    </lineage>
</organism>
<keyword evidence="3" id="KW-1185">Reference proteome</keyword>
<reference evidence="2" key="1">
    <citation type="submission" date="2022-07" db="EMBL/GenBank/DDBJ databases">
        <title>Genome Sequence of Xylaria arbuscula.</title>
        <authorList>
            <person name="Buettner E."/>
        </authorList>
    </citation>
    <scope>NUCLEOTIDE SEQUENCE</scope>
    <source>
        <strain evidence="2">VT107</strain>
    </source>
</reference>
<dbReference type="AlphaFoldDB" id="A0A9W8NLF9"/>
<name>A0A9W8NLF9_9PEZI</name>
<feature type="compositionally biased region" description="Pro residues" evidence="1">
    <location>
        <begin position="126"/>
        <end position="141"/>
    </location>
</feature>
<feature type="region of interest" description="Disordered" evidence="1">
    <location>
        <begin position="118"/>
        <end position="149"/>
    </location>
</feature>
<evidence type="ECO:0000313" key="2">
    <source>
        <dbReference type="EMBL" id="KAJ3578856.1"/>
    </source>
</evidence>
<proteinExistence type="predicted"/>
<feature type="region of interest" description="Disordered" evidence="1">
    <location>
        <begin position="1"/>
        <end position="97"/>
    </location>
</feature>
<gene>
    <name evidence="2" type="ORF">NPX13_g1707</name>
</gene>
<evidence type="ECO:0000256" key="1">
    <source>
        <dbReference type="SAM" id="MobiDB-lite"/>
    </source>
</evidence>